<name>R0IA46_EXST2</name>
<evidence type="ECO:0000256" key="3">
    <source>
        <dbReference type="ARBA" id="ARBA00023015"/>
    </source>
</evidence>
<keyword evidence="2" id="KW-0862">Zinc</keyword>
<proteinExistence type="predicted"/>
<evidence type="ECO:0000256" key="4">
    <source>
        <dbReference type="ARBA" id="ARBA00023125"/>
    </source>
</evidence>
<dbReference type="InterPro" id="IPR036864">
    <property type="entry name" value="Zn2-C6_fun-type_DNA-bd_sf"/>
</dbReference>
<dbReference type="PANTHER" id="PTHR36206">
    <property type="entry name" value="ASPERCRYPTIN BIOSYNTHESIS CLUSTER-SPECIFIC TRANSCRIPTION REGULATOR ATNN-RELATED"/>
    <property type="match status" value="1"/>
</dbReference>
<dbReference type="eggNOG" id="ENOG502SP7W">
    <property type="taxonomic scope" value="Eukaryota"/>
</dbReference>
<dbReference type="AlphaFoldDB" id="R0IA46"/>
<keyword evidence="4" id="KW-0238">DNA-binding</keyword>
<dbReference type="Pfam" id="PF00172">
    <property type="entry name" value="Zn_clus"/>
    <property type="match status" value="1"/>
</dbReference>
<dbReference type="OrthoDB" id="3172332at2759"/>
<dbReference type="Pfam" id="PF11951">
    <property type="entry name" value="Fungal_trans_2"/>
    <property type="match status" value="1"/>
</dbReference>
<keyword evidence="6" id="KW-0539">Nucleus</keyword>
<evidence type="ECO:0000256" key="1">
    <source>
        <dbReference type="ARBA" id="ARBA00022723"/>
    </source>
</evidence>
<gene>
    <name evidence="8" type="ORF">SETTUDRAFT_165750</name>
</gene>
<dbReference type="STRING" id="671987.R0IA46"/>
<accession>R0IA46</accession>
<evidence type="ECO:0000256" key="5">
    <source>
        <dbReference type="ARBA" id="ARBA00023163"/>
    </source>
</evidence>
<dbReference type="GO" id="GO:0008270">
    <property type="term" value="F:zinc ion binding"/>
    <property type="evidence" value="ECO:0007669"/>
    <property type="project" value="InterPro"/>
</dbReference>
<dbReference type="CDD" id="cd00067">
    <property type="entry name" value="GAL4"/>
    <property type="match status" value="1"/>
</dbReference>
<reference evidence="8 9" key="2">
    <citation type="journal article" date="2013" name="PLoS Genet.">
        <title>Comparative genome structure, secondary metabolite, and effector coding capacity across Cochliobolus pathogens.</title>
        <authorList>
            <person name="Condon B.J."/>
            <person name="Leng Y."/>
            <person name="Wu D."/>
            <person name="Bushley K.E."/>
            <person name="Ohm R.A."/>
            <person name="Otillar R."/>
            <person name="Martin J."/>
            <person name="Schackwitz W."/>
            <person name="Grimwood J."/>
            <person name="MohdZainudin N."/>
            <person name="Xue C."/>
            <person name="Wang R."/>
            <person name="Manning V.A."/>
            <person name="Dhillon B."/>
            <person name="Tu Z.J."/>
            <person name="Steffenson B.J."/>
            <person name="Salamov A."/>
            <person name="Sun H."/>
            <person name="Lowry S."/>
            <person name="LaButti K."/>
            <person name="Han J."/>
            <person name="Copeland A."/>
            <person name="Lindquist E."/>
            <person name="Barry K."/>
            <person name="Schmutz J."/>
            <person name="Baker S.E."/>
            <person name="Ciuffetti L.M."/>
            <person name="Grigoriev I.V."/>
            <person name="Zhong S."/>
            <person name="Turgeon B.G."/>
        </authorList>
    </citation>
    <scope>NUCLEOTIDE SEQUENCE [LARGE SCALE GENOMIC DNA]</scope>
    <source>
        <strain evidence="9">28A</strain>
    </source>
</reference>
<keyword evidence="9" id="KW-1185">Reference proteome</keyword>
<dbReference type="PANTHER" id="PTHR36206:SF12">
    <property type="entry name" value="ASPERCRYPTIN BIOSYNTHESIS CLUSTER-SPECIFIC TRANSCRIPTION REGULATOR ATNN-RELATED"/>
    <property type="match status" value="1"/>
</dbReference>
<dbReference type="InterPro" id="IPR001138">
    <property type="entry name" value="Zn2Cys6_DnaBD"/>
</dbReference>
<feature type="domain" description="Zn(2)-C6 fungal-type" evidence="7">
    <location>
        <begin position="11"/>
        <end position="37"/>
    </location>
</feature>
<dbReference type="InterPro" id="IPR052360">
    <property type="entry name" value="Transcr_Regulatory_Proteins"/>
</dbReference>
<evidence type="ECO:0000259" key="7">
    <source>
        <dbReference type="Pfam" id="PF00172"/>
    </source>
</evidence>
<sequence>MGSPIVFPLSRIRRKKCDEEKPTCRRCRDSQVKCDGYAFIPPKKKPTPRKHSMAEKKAMQAVAVAVDNVVNQCRPSLNYSGFGFDGDTGGNTYDRLFFHHFCAITIVEFVRLANPQEFWSQRVLPMCHKEPAIRHAIVALGAAHYVYLQKLSKTTPADVKESMSHYECVATSFYNKAIGQLVSLNGIQGPALWEAQLTMMTCCLLFVCLENIFGRFEEGVRHMQAGARLFEAFDLSSAPPRMHQIMQEIATVLCRFCVDAFYLTDEYVIPNMTPYAPQLVELDDSPRPFLSLTEAKDAMWDLDVKMSFSDYEEFWPSSASSSCPSSSSPASSISSCSSTYTSTSPCFSSPSSCSSSSSYMDSPPKQDCGGQGCDLQKRLMELCEPFERWKTNFNLLIATQLDPSQSNAEVQRELLILSVRRCLWDILLFPDEDTTNPELLKLYNELIEMTESLYSFEDSWLGRPMFTLDSDSIPALYFVATTCENPALIERITRLLRGSRRREGPWDSCKVADKIEVEVENPNICCSYR</sequence>
<dbReference type="GeneID" id="19399578"/>
<keyword evidence="3" id="KW-0805">Transcription regulation</keyword>
<dbReference type="Proteomes" id="UP000016935">
    <property type="component" value="Unassembled WGS sequence"/>
</dbReference>
<protein>
    <recommendedName>
        <fullName evidence="7">Zn(2)-C6 fungal-type domain-containing protein</fullName>
    </recommendedName>
</protein>
<evidence type="ECO:0000256" key="6">
    <source>
        <dbReference type="ARBA" id="ARBA00023242"/>
    </source>
</evidence>
<dbReference type="HOGENOM" id="CLU_011409_11_2_1"/>
<dbReference type="GO" id="GO:0003677">
    <property type="term" value="F:DNA binding"/>
    <property type="evidence" value="ECO:0007669"/>
    <property type="project" value="UniProtKB-KW"/>
</dbReference>
<dbReference type="Gene3D" id="4.10.240.10">
    <property type="entry name" value="Zn(2)-C6 fungal-type DNA-binding domain"/>
    <property type="match status" value="1"/>
</dbReference>
<keyword evidence="1" id="KW-0479">Metal-binding</keyword>
<organism evidence="8 9">
    <name type="scientific">Exserohilum turcicum (strain 28A)</name>
    <name type="common">Northern leaf blight fungus</name>
    <name type="synonym">Setosphaeria turcica</name>
    <dbReference type="NCBI Taxonomy" id="671987"/>
    <lineage>
        <taxon>Eukaryota</taxon>
        <taxon>Fungi</taxon>
        <taxon>Dikarya</taxon>
        <taxon>Ascomycota</taxon>
        <taxon>Pezizomycotina</taxon>
        <taxon>Dothideomycetes</taxon>
        <taxon>Pleosporomycetidae</taxon>
        <taxon>Pleosporales</taxon>
        <taxon>Pleosporineae</taxon>
        <taxon>Pleosporaceae</taxon>
        <taxon>Exserohilum</taxon>
    </lineage>
</organism>
<evidence type="ECO:0000313" key="9">
    <source>
        <dbReference type="Proteomes" id="UP000016935"/>
    </source>
</evidence>
<keyword evidence="5" id="KW-0804">Transcription</keyword>
<reference evidence="8 9" key="1">
    <citation type="journal article" date="2012" name="PLoS Pathog.">
        <title>Diverse lifestyles and strategies of plant pathogenesis encoded in the genomes of eighteen Dothideomycetes fungi.</title>
        <authorList>
            <person name="Ohm R.A."/>
            <person name="Feau N."/>
            <person name="Henrissat B."/>
            <person name="Schoch C.L."/>
            <person name="Horwitz B.A."/>
            <person name="Barry K.W."/>
            <person name="Condon B.J."/>
            <person name="Copeland A.C."/>
            <person name="Dhillon B."/>
            <person name="Glaser F."/>
            <person name="Hesse C.N."/>
            <person name="Kosti I."/>
            <person name="LaButti K."/>
            <person name="Lindquist E.A."/>
            <person name="Lucas S."/>
            <person name="Salamov A.A."/>
            <person name="Bradshaw R.E."/>
            <person name="Ciuffetti L."/>
            <person name="Hamelin R.C."/>
            <person name="Kema G.H.J."/>
            <person name="Lawrence C."/>
            <person name="Scott J.A."/>
            <person name="Spatafora J.W."/>
            <person name="Turgeon B.G."/>
            <person name="de Wit P.J.G.M."/>
            <person name="Zhong S."/>
            <person name="Goodwin S.B."/>
            <person name="Grigoriev I.V."/>
        </authorList>
    </citation>
    <scope>NUCLEOTIDE SEQUENCE [LARGE SCALE GENOMIC DNA]</scope>
    <source>
        <strain evidence="9">28A</strain>
    </source>
</reference>
<evidence type="ECO:0000256" key="2">
    <source>
        <dbReference type="ARBA" id="ARBA00022833"/>
    </source>
</evidence>
<dbReference type="GO" id="GO:0000981">
    <property type="term" value="F:DNA-binding transcription factor activity, RNA polymerase II-specific"/>
    <property type="evidence" value="ECO:0007669"/>
    <property type="project" value="InterPro"/>
</dbReference>
<dbReference type="RefSeq" id="XP_008030584.1">
    <property type="nucleotide sequence ID" value="XM_008032393.1"/>
</dbReference>
<evidence type="ECO:0000313" key="8">
    <source>
        <dbReference type="EMBL" id="EOA82345.1"/>
    </source>
</evidence>
<dbReference type="SUPFAM" id="SSF57701">
    <property type="entry name" value="Zn2/Cys6 DNA-binding domain"/>
    <property type="match status" value="1"/>
</dbReference>
<dbReference type="InterPro" id="IPR021858">
    <property type="entry name" value="Fun_TF"/>
</dbReference>
<dbReference type="EMBL" id="KB908855">
    <property type="protein sequence ID" value="EOA82345.1"/>
    <property type="molecule type" value="Genomic_DNA"/>
</dbReference>